<comment type="caution">
    <text evidence="1">The sequence shown here is derived from an EMBL/GenBank/DDBJ whole genome shotgun (WGS) entry which is preliminary data.</text>
</comment>
<proteinExistence type="predicted"/>
<dbReference type="Gene3D" id="3.30.565.10">
    <property type="entry name" value="Histidine kinase-like ATPase, C-terminal domain"/>
    <property type="match status" value="1"/>
</dbReference>
<dbReference type="RefSeq" id="WP_146059486.1">
    <property type="nucleotide sequence ID" value="NZ_FNVS01000017.1"/>
</dbReference>
<name>A0A8G2F3L4_9BACT</name>
<dbReference type="SUPFAM" id="SSF55874">
    <property type="entry name" value="ATPase domain of HSP90 chaperone/DNA topoisomerase II/histidine kinase"/>
    <property type="match status" value="1"/>
</dbReference>
<evidence type="ECO:0008006" key="3">
    <source>
        <dbReference type="Google" id="ProtNLM"/>
    </source>
</evidence>
<organism evidence="1 2">
    <name type="scientific">Parabacteroides chinchillae</name>
    <dbReference type="NCBI Taxonomy" id="871327"/>
    <lineage>
        <taxon>Bacteria</taxon>
        <taxon>Pseudomonadati</taxon>
        <taxon>Bacteroidota</taxon>
        <taxon>Bacteroidia</taxon>
        <taxon>Bacteroidales</taxon>
        <taxon>Tannerellaceae</taxon>
        <taxon>Parabacteroides</taxon>
    </lineage>
</organism>
<evidence type="ECO:0000313" key="2">
    <source>
        <dbReference type="Proteomes" id="UP000236725"/>
    </source>
</evidence>
<dbReference type="EMBL" id="FNVS01000017">
    <property type="protein sequence ID" value="SEG15493.1"/>
    <property type="molecule type" value="Genomic_DNA"/>
</dbReference>
<keyword evidence="2" id="KW-1185">Reference proteome</keyword>
<evidence type="ECO:0000313" key="1">
    <source>
        <dbReference type="EMBL" id="SEG15493.1"/>
    </source>
</evidence>
<dbReference type="Proteomes" id="UP000236725">
    <property type="component" value="Unassembled WGS sequence"/>
</dbReference>
<dbReference type="AlphaFoldDB" id="A0A8G2F3L4"/>
<sequence>MEIYKQNDEDLGTGLGLSICSLIAEKLGGYLDLHSRFSIQLPYDEKPNKMN</sequence>
<gene>
    <name evidence="1" type="ORF">SAMN05444001_11730</name>
</gene>
<dbReference type="InterPro" id="IPR036890">
    <property type="entry name" value="HATPase_C_sf"/>
</dbReference>
<protein>
    <recommendedName>
        <fullName evidence="3">Histidine kinase-, DNA gyrase B-, and HSP90-like ATPase</fullName>
    </recommendedName>
</protein>
<reference evidence="1 2" key="1">
    <citation type="submission" date="2016-10" db="EMBL/GenBank/DDBJ databases">
        <authorList>
            <person name="Varghese N."/>
            <person name="Submissions S."/>
        </authorList>
    </citation>
    <scope>NUCLEOTIDE SEQUENCE [LARGE SCALE GENOMIC DNA]</scope>
    <source>
        <strain evidence="1 2">DSM 29073</strain>
    </source>
</reference>
<accession>A0A8G2F3L4</accession>